<reference evidence="1 2" key="1">
    <citation type="journal article" date="2006" name="Science">
        <title>Phytophthora genome sequences uncover evolutionary origins and mechanisms of pathogenesis.</title>
        <authorList>
            <person name="Tyler B.M."/>
            <person name="Tripathy S."/>
            <person name="Zhang X."/>
            <person name="Dehal P."/>
            <person name="Jiang R.H."/>
            <person name="Aerts A."/>
            <person name="Arredondo F.D."/>
            <person name="Baxter L."/>
            <person name="Bensasson D."/>
            <person name="Beynon J.L."/>
            <person name="Chapman J."/>
            <person name="Damasceno C.M."/>
            <person name="Dorrance A.E."/>
            <person name="Dou D."/>
            <person name="Dickerman A.W."/>
            <person name="Dubchak I.L."/>
            <person name="Garbelotto M."/>
            <person name="Gijzen M."/>
            <person name="Gordon S.G."/>
            <person name="Govers F."/>
            <person name="Grunwald N.J."/>
            <person name="Huang W."/>
            <person name="Ivors K.L."/>
            <person name="Jones R.W."/>
            <person name="Kamoun S."/>
            <person name="Krampis K."/>
            <person name="Lamour K.H."/>
            <person name="Lee M.K."/>
            <person name="McDonald W.H."/>
            <person name="Medina M."/>
            <person name="Meijer H.J."/>
            <person name="Nordberg E.K."/>
            <person name="Maclean D.J."/>
            <person name="Ospina-Giraldo M.D."/>
            <person name="Morris P.F."/>
            <person name="Phuntumart V."/>
            <person name="Putnam N.H."/>
            <person name="Rash S."/>
            <person name="Rose J.K."/>
            <person name="Sakihama Y."/>
            <person name="Salamov A.A."/>
            <person name="Savidor A."/>
            <person name="Scheuring C.F."/>
            <person name="Smith B.M."/>
            <person name="Sobral B.W."/>
            <person name="Terry A."/>
            <person name="Torto-Alalibo T.A."/>
            <person name="Win J."/>
            <person name="Xu Z."/>
            <person name="Zhang H."/>
            <person name="Grigoriev I.V."/>
            <person name="Rokhsar D.S."/>
            <person name="Boore J.L."/>
        </authorList>
    </citation>
    <scope>NUCLEOTIDE SEQUENCE [LARGE SCALE GENOMIC DNA]</scope>
    <source>
        <strain evidence="1 2">P6497</strain>
    </source>
</reference>
<dbReference type="EMBL" id="JH159151">
    <property type="protein sequence ID" value="EGZ27025.1"/>
    <property type="molecule type" value="Genomic_DNA"/>
</dbReference>
<dbReference type="KEGG" id="psoj:PHYSODRAFT_320883"/>
<name>G4YGR6_PHYSP</name>
<dbReference type="AlphaFoldDB" id="G4YGR6"/>
<proteinExistence type="predicted"/>
<dbReference type="RefSeq" id="XP_009514300.1">
    <property type="nucleotide sequence ID" value="XM_009516005.1"/>
</dbReference>
<dbReference type="GeneID" id="20644547"/>
<organism evidence="1 2">
    <name type="scientific">Phytophthora sojae (strain P6497)</name>
    <name type="common">Soybean stem and root rot agent</name>
    <name type="synonym">Phytophthora megasperma f. sp. glycines</name>
    <dbReference type="NCBI Taxonomy" id="1094619"/>
    <lineage>
        <taxon>Eukaryota</taxon>
        <taxon>Sar</taxon>
        <taxon>Stramenopiles</taxon>
        <taxon>Oomycota</taxon>
        <taxon>Peronosporomycetes</taxon>
        <taxon>Peronosporales</taxon>
        <taxon>Peronosporaceae</taxon>
        <taxon>Phytophthora</taxon>
    </lineage>
</organism>
<protein>
    <submittedName>
        <fullName evidence="1">Uncharacterized protein</fullName>
    </submittedName>
</protein>
<dbReference type="InParanoid" id="G4YGR6"/>
<sequence length="169" mass="17917">MCPHVLFVHVHLLAALSKTHEHAPASVVYLLAQLAAPVAEVGRVGKTSTGRARTVLALSIVVTASALVPVVPTGFPATLIASRVGEPFVVSQHYASANLTPEARDVCSGVFNTLSHEAVTTIDNASTVPCAACGGLSHSAYFCNRRCQLCKQVHDAGRCVFMSLRERRQ</sequence>
<evidence type="ECO:0000313" key="1">
    <source>
        <dbReference type="EMBL" id="EGZ27025.1"/>
    </source>
</evidence>
<dbReference type="Proteomes" id="UP000002640">
    <property type="component" value="Unassembled WGS sequence"/>
</dbReference>
<gene>
    <name evidence="1" type="ORF">PHYSODRAFT_320883</name>
</gene>
<evidence type="ECO:0000313" key="2">
    <source>
        <dbReference type="Proteomes" id="UP000002640"/>
    </source>
</evidence>
<keyword evidence="2" id="KW-1185">Reference proteome</keyword>
<accession>G4YGR6</accession>